<feature type="domain" description="Restriction system protein Mrr-like N-terminal" evidence="1">
    <location>
        <begin position="6"/>
        <end position="91"/>
    </location>
</feature>
<organism evidence="2">
    <name type="scientific">Thermosporothrix sp. COM3</name>
    <dbReference type="NCBI Taxonomy" id="2490863"/>
    <lineage>
        <taxon>Bacteria</taxon>
        <taxon>Bacillati</taxon>
        <taxon>Chloroflexota</taxon>
        <taxon>Ktedonobacteria</taxon>
        <taxon>Ktedonobacterales</taxon>
        <taxon>Thermosporotrichaceae</taxon>
        <taxon>Thermosporothrix</taxon>
    </lineage>
</organism>
<protein>
    <recommendedName>
        <fullName evidence="1">Restriction system protein Mrr-like N-terminal domain-containing protein</fullName>
    </recommendedName>
</protein>
<dbReference type="AlphaFoldDB" id="A0A455SK61"/>
<dbReference type="EMBL" id="AP019376">
    <property type="protein sequence ID" value="BBH87349.1"/>
    <property type="molecule type" value="Genomic_DNA"/>
</dbReference>
<dbReference type="InterPro" id="IPR025745">
    <property type="entry name" value="Mrr-like_N_dom"/>
</dbReference>
<gene>
    <name evidence="2" type="ORF">KTC_21000</name>
</gene>
<proteinExistence type="predicted"/>
<accession>A0A455SK61</accession>
<evidence type="ECO:0000259" key="1">
    <source>
        <dbReference type="Pfam" id="PF14338"/>
    </source>
</evidence>
<sequence length="183" mass="21218">MAIPDYQNLMLPLLKIAADGNEHTLSEVIEILAQQFHLSDQERKELLPSGKRRRFDNRVHWARTYLVKANLLAATGRAKFRLTEQGSRVLKSNPPRIDVQFLEQFPEFMEFQNKSNKASGDTEAPQEMLEKISQTPQEILDTSYQSLRQNLAQELPKSGRRPWLQPRGWMAQEAIRVRTFPFA</sequence>
<dbReference type="Pfam" id="PF14338">
    <property type="entry name" value="Mrr_N"/>
    <property type="match status" value="1"/>
</dbReference>
<evidence type="ECO:0000313" key="2">
    <source>
        <dbReference type="EMBL" id="BBH87349.1"/>
    </source>
</evidence>
<reference evidence="2" key="1">
    <citation type="submission" date="2018-12" db="EMBL/GenBank/DDBJ databases">
        <title>Novel natural products biosynthetic potential of the class Ktedonobacteria.</title>
        <authorList>
            <person name="Zheng Y."/>
            <person name="Saitou A."/>
            <person name="Wang C.M."/>
            <person name="Toyoda A."/>
            <person name="Minakuchi Y."/>
            <person name="Sekiguchi Y."/>
            <person name="Ueda K."/>
            <person name="Takano H."/>
            <person name="Sakai Y."/>
            <person name="Yokota A."/>
            <person name="Yabe S."/>
        </authorList>
    </citation>
    <scope>NUCLEOTIDE SEQUENCE</scope>
    <source>
        <strain evidence="2">COM3</strain>
    </source>
</reference>
<name>A0A455SK61_9CHLR</name>